<evidence type="ECO:0000313" key="3">
    <source>
        <dbReference type="Proteomes" id="UP000735302"/>
    </source>
</evidence>
<accession>A0AAV4DID4</accession>
<dbReference type="AlphaFoldDB" id="A0AAV4DID4"/>
<proteinExistence type="predicted"/>
<feature type="region of interest" description="Disordered" evidence="1">
    <location>
        <begin position="1"/>
        <end position="21"/>
    </location>
</feature>
<name>A0AAV4DID4_9GAST</name>
<dbReference type="EMBL" id="BLXT01007928">
    <property type="protein sequence ID" value="GFO43978.1"/>
    <property type="molecule type" value="Genomic_DNA"/>
</dbReference>
<protein>
    <submittedName>
        <fullName evidence="2">Uncharacterized protein</fullName>
    </submittedName>
</protein>
<gene>
    <name evidence="2" type="ORF">PoB_007048300</name>
</gene>
<reference evidence="2 3" key="1">
    <citation type="journal article" date="2021" name="Elife">
        <title>Chloroplast acquisition without the gene transfer in kleptoplastic sea slugs, Plakobranchus ocellatus.</title>
        <authorList>
            <person name="Maeda T."/>
            <person name="Takahashi S."/>
            <person name="Yoshida T."/>
            <person name="Shimamura S."/>
            <person name="Takaki Y."/>
            <person name="Nagai Y."/>
            <person name="Toyoda A."/>
            <person name="Suzuki Y."/>
            <person name="Arimoto A."/>
            <person name="Ishii H."/>
            <person name="Satoh N."/>
            <person name="Nishiyama T."/>
            <person name="Hasebe M."/>
            <person name="Maruyama T."/>
            <person name="Minagawa J."/>
            <person name="Obokata J."/>
            <person name="Shigenobu S."/>
        </authorList>
    </citation>
    <scope>NUCLEOTIDE SEQUENCE [LARGE SCALE GENOMIC DNA]</scope>
</reference>
<organism evidence="2 3">
    <name type="scientific">Plakobranchus ocellatus</name>
    <dbReference type="NCBI Taxonomy" id="259542"/>
    <lineage>
        <taxon>Eukaryota</taxon>
        <taxon>Metazoa</taxon>
        <taxon>Spiralia</taxon>
        <taxon>Lophotrochozoa</taxon>
        <taxon>Mollusca</taxon>
        <taxon>Gastropoda</taxon>
        <taxon>Heterobranchia</taxon>
        <taxon>Euthyneura</taxon>
        <taxon>Panpulmonata</taxon>
        <taxon>Sacoglossa</taxon>
        <taxon>Placobranchoidea</taxon>
        <taxon>Plakobranchidae</taxon>
        <taxon>Plakobranchus</taxon>
    </lineage>
</organism>
<keyword evidence="3" id="KW-1185">Reference proteome</keyword>
<comment type="caution">
    <text evidence="2">The sequence shown here is derived from an EMBL/GenBank/DDBJ whole genome shotgun (WGS) entry which is preliminary data.</text>
</comment>
<dbReference type="Proteomes" id="UP000735302">
    <property type="component" value="Unassembled WGS sequence"/>
</dbReference>
<sequence length="87" mass="10075">MARVNMEGRRPKGRRSQDKVEQLGMKVTKAGWMMESRSAIREAADEDLIPSWMCRIVRFGACKTMSLVYPLRHLSVKKDMVQPKAFF</sequence>
<evidence type="ECO:0000313" key="2">
    <source>
        <dbReference type="EMBL" id="GFO43978.1"/>
    </source>
</evidence>
<evidence type="ECO:0000256" key="1">
    <source>
        <dbReference type="SAM" id="MobiDB-lite"/>
    </source>
</evidence>